<keyword evidence="3" id="KW-1185">Reference proteome</keyword>
<comment type="caution">
    <text evidence="2">The sequence shown here is derived from an EMBL/GenBank/DDBJ whole genome shotgun (WGS) entry which is preliminary data.</text>
</comment>
<dbReference type="EMBL" id="JBHSDC010000003">
    <property type="protein sequence ID" value="MFC4231219.1"/>
    <property type="molecule type" value="Genomic_DNA"/>
</dbReference>
<dbReference type="PANTHER" id="PTHR34595:SF7">
    <property type="entry name" value="SLL1039 PROTEIN"/>
    <property type="match status" value="1"/>
</dbReference>
<dbReference type="InterPro" id="IPR007296">
    <property type="entry name" value="DUF403"/>
</dbReference>
<evidence type="ECO:0000313" key="3">
    <source>
        <dbReference type="Proteomes" id="UP001595906"/>
    </source>
</evidence>
<evidence type="ECO:0000259" key="1">
    <source>
        <dbReference type="Pfam" id="PF04168"/>
    </source>
</evidence>
<accession>A0ABV8PSW8</accession>
<name>A0ABV8PSW8_9BACT</name>
<protein>
    <submittedName>
        <fullName evidence="2">Alpha-E domain-containing protein</fullName>
    </submittedName>
</protein>
<reference evidence="3" key="1">
    <citation type="journal article" date="2019" name="Int. J. Syst. Evol. Microbiol.">
        <title>The Global Catalogue of Microorganisms (GCM) 10K type strain sequencing project: providing services to taxonomists for standard genome sequencing and annotation.</title>
        <authorList>
            <consortium name="The Broad Institute Genomics Platform"/>
            <consortium name="The Broad Institute Genome Sequencing Center for Infectious Disease"/>
            <person name="Wu L."/>
            <person name="Ma J."/>
        </authorList>
    </citation>
    <scope>NUCLEOTIDE SEQUENCE [LARGE SCALE GENOMIC DNA]</scope>
    <source>
        <strain evidence="3">CECT 8010</strain>
    </source>
</reference>
<evidence type="ECO:0000313" key="2">
    <source>
        <dbReference type="EMBL" id="MFC4231219.1"/>
    </source>
</evidence>
<dbReference type="PANTHER" id="PTHR34595">
    <property type="entry name" value="BLR5612 PROTEIN"/>
    <property type="match status" value="1"/>
</dbReference>
<dbReference type="InterPro" id="IPR051680">
    <property type="entry name" value="ATP-dep_Glu-Cys_Ligase-2"/>
</dbReference>
<organism evidence="2 3">
    <name type="scientific">Parasediminibacterium paludis</name>
    <dbReference type="NCBI Taxonomy" id="908966"/>
    <lineage>
        <taxon>Bacteria</taxon>
        <taxon>Pseudomonadati</taxon>
        <taxon>Bacteroidota</taxon>
        <taxon>Chitinophagia</taxon>
        <taxon>Chitinophagales</taxon>
        <taxon>Chitinophagaceae</taxon>
        <taxon>Parasediminibacterium</taxon>
    </lineage>
</organism>
<dbReference type="Pfam" id="PF04168">
    <property type="entry name" value="Alpha-E"/>
    <property type="match status" value="1"/>
</dbReference>
<gene>
    <name evidence="2" type="ORF">ACFOW1_04915</name>
</gene>
<feature type="domain" description="DUF403" evidence="1">
    <location>
        <begin position="1"/>
        <end position="310"/>
    </location>
</feature>
<proteinExistence type="predicted"/>
<dbReference type="Proteomes" id="UP001595906">
    <property type="component" value="Unassembled WGS sequence"/>
</dbReference>
<dbReference type="RefSeq" id="WP_379012606.1">
    <property type="nucleotide sequence ID" value="NZ_JBHSDC010000003.1"/>
</dbReference>
<sequence length="313" mass="36202">MLSRIADSLFWTNRYMERADGLLRCTMTNYILMFDKGVTNNLSWQHILQIFSNSNEAAVEAMQFNTEAALKELLLNTGNPGSLKCIMGKARENARAIQDNITKEVWEQVNGMYHAINAPNLEGKLRSYEALELVDTFSKESILYNGVTDTTMPRGLGWAFMNLGRYIERCFITIEVADKFFSMIDYKLDEEKDILQWRPMLLALSGYELHLKTYRSAAHNENALHQVIFNKDFTRSVFYSLNRTSKYLVDVLQENNTEHKDAISKRFGRLLSKVEYTDFDTLNNNNLEAFLDDIRTELAAFSNMIGQIFFSYV</sequence>